<sequence length="329" mass="36139">MWVTVLIRASDIPAQERHEAWRAVVGETLGPLEVRIAPGIPLAGQIEGGRLGSLSVGRVQTSTPHSVHRTPRLIRKDSPELYRVVLAVSGSVLVAQGDREARLGPGEFAFYDFARPYDIAYESEVRLAVFSFPHDALTLGTGVVGRLTAVTFAPEDGTAALAGPFLRRVAADLDTYRPEGAARLSSVVTDLITAAVAERAGREEEPPEAEARRQTSLLSVHAFIDQHLGDPELSPETIAARHHISLRYLHRLFEGEDTTVAALIRRRRLERSRRDLADPAMRDLSVSAIAARWGLPDSAHFSRAFRREYGVPPTDFRRSALNVKPPGTR</sequence>
<proteinExistence type="predicted"/>
<keyword evidence="3" id="KW-0804">Transcription</keyword>
<accession>A0A366LYB6</accession>
<dbReference type="InterPro" id="IPR018062">
    <property type="entry name" value="HTH_AraC-typ_CS"/>
</dbReference>
<dbReference type="GO" id="GO:0043565">
    <property type="term" value="F:sequence-specific DNA binding"/>
    <property type="evidence" value="ECO:0007669"/>
    <property type="project" value="InterPro"/>
</dbReference>
<protein>
    <submittedName>
        <fullName evidence="5">AraC family transcriptional regulator</fullName>
    </submittedName>
</protein>
<dbReference type="InterPro" id="IPR050204">
    <property type="entry name" value="AraC_XylS_family_regulators"/>
</dbReference>
<dbReference type="PROSITE" id="PS00041">
    <property type="entry name" value="HTH_ARAC_FAMILY_1"/>
    <property type="match status" value="1"/>
</dbReference>
<dbReference type="PANTHER" id="PTHR46796:SF6">
    <property type="entry name" value="ARAC SUBFAMILY"/>
    <property type="match status" value="1"/>
</dbReference>
<dbReference type="AlphaFoldDB" id="A0A366LYB6"/>
<evidence type="ECO:0000256" key="3">
    <source>
        <dbReference type="ARBA" id="ARBA00023163"/>
    </source>
</evidence>
<feature type="domain" description="HTH araC/xylS-type" evidence="4">
    <location>
        <begin position="218"/>
        <end position="319"/>
    </location>
</feature>
<keyword evidence="1" id="KW-0805">Transcription regulation</keyword>
<dbReference type="EMBL" id="QMEY01000007">
    <property type="protein sequence ID" value="RBQ18543.1"/>
    <property type="molecule type" value="Genomic_DNA"/>
</dbReference>
<dbReference type="Pfam" id="PF12833">
    <property type="entry name" value="HTH_18"/>
    <property type="match status" value="1"/>
</dbReference>
<evidence type="ECO:0000259" key="4">
    <source>
        <dbReference type="PROSITE" id="PS01124"/>
    </source>
</evidence>
<gene>
    <name evidence="5" type="ORF">DP939_18765</name>
</gene>
<evidence type="ECO:0000313" key="5">
    <source>
        <dbReference type="EMBL" id="RBQ18543.1"/>
    </source>
</evidence>
<evidence type="ECO:0000313" key="6">
    <source>
        <dbReference type="Proteomes" id="UP000253303"/>
    </source>
</evidence>
<dbReference type="GO" id="GO:0003700">
    <property type="term" value="F:DNA-binding transcription factor activity"/>
    <property type="evidence" value="ECO:0007669"/>
    <property type="project" value="InterPro"/>
</dbReference>
<dbReference type="PANTHER" id="PTHR46796">
    <property type="entry name" value="HTH-TYPE TRANSCRIPTIONAL ACTIVATOR RHAS-RELATED"/>
    <property type="match status" value="1"/>
</dbReference>
<dbReference type="Gene3D" id="1.10.10.60">
    <property type="entry name" value="Homeodomain-like"/>
    <property type="match status" value="1"/>
</dbReference>
<keyword evidence="6" id="KW-1185">Reference proteome</keyword>
<dbReference type="SUPFAM" id="SSF46689">
    <property type="entry name" value="Homeodomain-like"/>
    <property type="match status" value="1"/>
</dbReference>
<dbReference type="InterPro" id="IPR020449">
    <property type="entry name" value="Tscrpt_reg_AraC-type_HTH"/>
</dbReference>
<organism evidence="5 6">
    <name type="scientific">Spongiactinospora rosea</name>
    <dbReference type="NCBI Taxonomy" id="2248750"/>
    <lineage>
        <taxon>Bacteria</taxon>
        <taxon>Bacillati</taxon>
        <taxon>Actinomycetota</taxon>
        <taxon>Actinomycetes</taxon>
        <taxon>Streptosporangiales</taxon>
        <taxon>Streptosporangiaceae</taxon>
        <taxon>Spongiactinospora</taxon>
    </lineage>
</organism>
<evidence type="ECO:0000256" key="2">
    <source>
        <dbReference type="ARBA" id="ARBA00023125"/>
    </source>
</evidence>
<dbReference type="SMART" id="SM00342">
    <property type="entry name" value="HTH_ARAC"/>
    <property type="match status" value="1"/>
</dbReference>
<keyword evidence="2" id="KW-0238">DNA-binding</keyword>
<dbReference type="Proteomes" id="UP000253303">
    <property type="component" value="Unassembled WGS sequence"/>
</dbReference>
<dbReference type="Pfam" id="PF14525">
    <property type="entry name" value="AraC_binding_2"/>
    <property type="match status" value="1"/>
</dbReference>
<comment type="caution">
    <text evidence="5">The sequence shown here is derived from an EMBL/GenBank/DDBJ whole genome shotgun (WGS) entry which is preliminary data.</text>
</comment>
<dbReference type="InterPro" id="IPR009057">
    <property type="entry name" value="Homeodomain-like_sf"/>
</dbReference>
<dbReference type="InterPro" id="IPR035418">
    <property type="entry name" value="AraC-bd_2"/>
</dbReference>
<evidence type="ECO:0000256" key="1">
    <source>
        <dbReference type="ARBA" id="ARBA00023015"/>
    </source>
</evidence>
<name>A0A366LYB6_9ACTN</name>
<dbReference type="PRINTS" id="PR00032">
    <property type="entry name" value="HTHARAC"/>
</dbReference>
<dbReference type="PROSITE" id="PS01124">
    <property type="entry name" value="HTH_ARAC_FAMILY_2"/>
    <property type="match status" value="1"/>
</dbReference>
<reference evidence="5 6" key="1">
    <citation type="submission" date="2018-06" db="EMBL/GenBank/DDBJ databases">
        <title>Sphaerisporangium craniellae sp. nov., isolated from a marine sponge in the South China Sea.</title>
        <authorList>
            <person name="Li L."/>
        </authorList>
    </citation>
    <scope>NUCLEOTIDE SEQUENCE [LARGE SCALE GENOMIC DNA]</scope>
    <source>
        <strain evidence="5 6">LHW63015</strain>
    </source>
</reference>
<dbReference type="InterPro" id="IPR018060">
    <property type="entry name" value="HTH_AraC"/>
</dbReference>